<keyword evidence="3" id="KW-1185">Reference proteome</keyword>
<dbReference type="Proteomes" id="UP000033633">
    <property type="component" value="Unassembled WGS sequence"/>
</dbReference>
<reference evidence="2 3" key="1">
    <citation type="submission" date="2014-12" db="EMBL/GenBank/DDBJ databases">
        <title>Mercury Reductase activity and rhizosphere competence traits in the genome of root associated Photobacterium halotolerans MELD1.</title>
        <authorList>
            <person name="Mathew D.C."/>
            <person name="Huang C.-C."/>
        </authorList>
    </citation>
    <scope>NUCLEOTIDE SEQUENCE [LARGE SCALE GENOMIC DNA]</scope>
    <source>
        <strain evidence="2 3">MELD1</strain>
    </source>
</reference>
<proteinExistence type="predicted"/>
<organism evidence="2 3">
    <name type="scientific">Photobacterium halotolerans</name>
    <dbReference type="NCBI Taxonomy" id="265726"/>
    <lineage>
        <taxon>Bacteria</taxon>
        <taxon>Pseudomonadati</taxon>
        <taxon>Pseudomonadota</taxon>
        <taxon>Gammaproteobacteria</taxon>
        <taxon>Vibrionales</taxon>
        <taxon>Vibrionaceae</taxon>
        <taxon>Photobacterium</taxon>
    </lineage>
</organism>
<gene>
    <name evidence="2" type="ORF">KY46_21340</name>
</gene>
<dbReference type="PATRIC" id="fig|265726.11.peg.3354"/>
<dbReference type="AlphaFoldDB" id="A0A0F5V708"/>
<name>A0A0F5V708_9GAMM</name>
<dbReference type="EMBL" id="JWYV01000034">
    <property type="protein sequence ID" value="KKC97913.1"/>
    <property type="molecule type" value="Genomic_DNA"/>
</dbReference>
<protein>
    <submittedName>
        <fullName evidence="2">Uncharacterized protein</fullName>
    </submittedName>
</protein>
<evidence type="ECO:0000256" key="1">
    <source>
        <dbReference type="SAM" id="MobiDB-lite"/>
    </source>
</evidence>
<evidence type="ECO:0000313" key="3">
    <source>
        <dbReference type="Proteomes" id="UP000033633"/>
    </source>
</evidence>
<comment type="caution">
    <text evidence="2">The sequence shown here is derived from an EMBL/GenBank/DDBJ whole genome shotgun (WGS) entry which is preliminary data.</text>
</comment>
<sequence length="73" mass="8247">MSGFFYICILLFACLEKGKAAGSGAEARRTEARRTDARRTDARRVNPTSPIPFEDPLIERVLLSALNHRLGRW</sequence>
<accession>A0A0F5V708</accession>
<evidence type="ECO:0000313" key="2">
    <source>
        <dbReference type="EMBL" id="KKC97913.1"/>
    </source>
</evidence>
<feature type="region of interest" description="Disordered" evidence="1">
    <location>
        <begin position="20"/>
        <end position="48"/>
    </location>
</feature>
<feature type="compositionally biased region" description="Basic and acidic residues" evidence="1">
    <location>
        <begin position="26"/>
        <end position="44"/>
    </location>
</feature>